<feature type="domain" description="DUF4136" evidence="2">
    <location>
        <begin position="96"/>
        <end position="203"/>
    </location>
</feature>
<proteinExistence type="predicted"/>
<protein>
    <recommendedName>
        <fullName evidence="2">DUF4136 domain-containing protein</fullName>
    </recommendedName>
</protein>
<dbReference type="OrthoDB" id="5396048at2"/>
<sequence length="209" mass="23197">MRPVFAKILGLFVITGLLSSCAATSLVDSWHPPDLANRKYHKLLVSSIVKSSNTRKVYEDVIAAELKQSGIEAAASYLLMPKDEPVSQQTLEKAVKESGADGVLSIQTTMVEKRTNVQPGYIDNYPGYWYPPAFPYWDMYGYYGATTFYEPPTMVMYNVATIQVNLFDAESGKLIWAGTLETSEPGKVVTVSKDIARIIIQALRREGLT</sequence>
<feature type="chain" id="PRO_5002681557" description="DUF4136 domain-containing protein" evidence="1">
    <location>
        <begin position="23"/>
        <end position="209"/>
    </location>
</feature>
<dbReference type="Gene3D" id="3.30.160.670">
    <property type="match status" value="1"/>
</dbReference>
<dbReference type="EMBL" id="CP000698">
    <property type="protein sequence ID" value="ABQ25165.1"/>
    <property type="molecule type" value="Genomic_DNA"/>
</dbReference>
<name>A5GB88_GEOUR</name>
<keyword evidence="4" id="KW-1185">Reference proteome</keyword>
<evidence type="ECO:0000256" key="1">
    <source>
        <dbReference type="SAM" id="SignalP"/>
    </source>
</evidence>
<dbReference type="InterPro" id="IPR025411">
    <property type="entry name" value="DUF4136"/>
</dbReference>
<dbReference type="Pfam" id="PF13590">
    <property type="entry name" value="DUF4136"/>
    <property type="match status" value="1"/>
</dbReference>
<organism evidence="3 4">
    <name type="scientific">Geotalea uraniireducens (strain Rf4)</name>
    <name type="common">Geobacter uraniireducens</name>
    <dbReference type="NCBI Taxonomy" id="351605"/>
    <lineage>
        <taxon>Bacteria</taxon>
        <taxon>Pseudomonadati</taxon>
        <taxon>Thermodesulfobacteriota</taxon>
        <taxon>Desulfuromonadia</taxon>
        <taxon>Geobacterales</taxon>
        <taxon>Geobacteraceae</taxon>
        <taxon>Geotalea</taxon>
    </lineage>
</organism>
<dbReference type="PROSITE" id="PS51257">
    <property type="entry name" value="PROKAR_LIPOPROTEIN"/>
    <property type="match status" value="1"/>
</dbReference>
<evidence type="ECO:0000313" key="3">
    <source>
        <dbReference type="EMBL" id="ABQ25165.1"/>
    </source>
</evidence>
<evidence type="ECO:0000313" key="4">
    <source>
        <dbReference type="Proteomes" id="UP000006695"/>
    </source>
</evidence>
<dbReference type="Proteomes" id="UP000006695">
    <property type="component" value="Chromosome"/>
</dbReference>
<accession>A5GB88</accession>
<gene>
    <name evidence="3" type="ordered locus">Gura_0959</name>
</gene>
<dbReference type="AlphaFoldDB" id="A5GB88"/>
<evidence type="ECO:0000259" key="2">
    <source>
        <dbReference type="Pfam" id="PF13590"/>
    </source>
</evidence>
<dbReference type="RefSeq" id="WP_011937889.1">
    <property type="nucleotide sequence ID" value="NC_009483.1"/>
</dbReference>
<reference evidence="3 4" key="1">
    <citation type="submission" date="2007-05" db="EMBL/GenBank/DDBJ databases">
        <title>Complete sequence of Geobacter uraniireducens Rf4.</title>
        <authorList>
            <consortium name="US DOE Joint Genome Institute"/>
            <person name="Copeland A."/>
            <person name="Lucas S."/>
            <person name="Lapidus A."/>
            <person name="Barry K."/>
            <person name="Detter J.C."/>
            <person name="Glavina del Rio T."/>
            <person name="Hammon N."/>
            <person name="Israni S."/>
            <person name="Dalin E."/>
            <person name="Tice H."/>
            <person name="Pitluck S."/>
            <person name="Chertkov O."/>
            <person name="Brettin T."/>
            <person name="Bruce D."/>
            <person name="Han C."/>
            <person name="Schmutz J."/>
            <person name="Larimer F."/>
            <person name="Land M."/>
            <person name="Hauser L."/>
            <person name="Kyrpides N."/>
            <person name="Mikhailova N."/>
            <person name="Shelobolina E."/>
            <person name="Aklujkar M."/>
            <person name="Lovley D."/>
            <person name="Richardson P."/>
        </authorList>
    </citation>
    <scope>NUCLEOTIDE SEQUENCE [LARGE SCALE GENOMIC DNA]</scope>
    <source>
        <strain evidence="3 4">Rf4</strain>
    </source>
</reference>
<dbReference type="KEGG" id="gur:Gura_0959"/>
<feature type="signal peptide" evidence="1">
    <location>
        <begin position="1"/>
        <end position="22"/>
    </location>
</feature>
<keyword evidence="1" id="KW-0732">Signal</keyword>
<dbReference type="STRING" id="351605.Gura_0959"/>
<dbReference type="HOGENOM" id="CLU_088267_0_0_7"/>